<organism evidence="7 8">
    <name type="scientific">Filimonas lacunae</name>
    <dbReference type="NCBI Taxonomy" id="477680"/>
    <lineage>
        <taxon>Bacteria</taxon>
        <taxon>Pseudomonadati</taxon>
        <taxon>Bacteroidota</taxon>
        <taxon>Chitinophagia</taxon>
        <taxon>Chitinophagales</taxon>
        <taxon>Chitinophagaceae</taxon>
        <taxon>Filimonas</taxon>
    </lineage>
</organism>
<evidence type="ECO:0000256" key="2">
    <source>
        <dbReference type="ARBA" id="ARBA00022475"/>
    </source>
</evidence>
<evidence type="ECO:0000313" key="8">
    <source>
        <dbReference type="Proteomes" id="UP000186917"/>
    </source>
</evidence>
<evidence type="ECO:0000313" key="7">
    <source>
        <dbReference type="EMBL" id="SIS66641.1"/>
    </source>
</evidence>
<protein>
    <submittedName>
        <fullName evidence="7">Membrane protein</fullName>
    </submittedName>
</protein>
<dbReference type="PANTHER" id="PTHR30213">
    <property type="entry name" value="INNER MEMBRANE PROTEIN YHJD"/>
    <property type="match status" value="1"/>
</dbReference>
<evidence type="ECO:0000256" key="5">
    <source>
        <dbReference type="ARBA" id="ARBA00023136"/>
    </source>
</evidence>
<dbReference type="AlphaFoldDB" id="A0A173MNN5"/>
<dbReference type="NCBIfam" id="TIGR00765">
    <property type="entry name" value="yihY_not_rbn"/>
    <property type="match status" value="1"/>
</dbReference>
<keyword evidence="5 6" id="KW-0472">Membrane</keyword>
<sequence length="318" mass="35428">MKFRDIGKMLMQTFNDFMEYKVLRMSAALAYYTVFAIGPMLIVIITLCDVFYGREAIEGSIYDQINDFVGAEAAAQIQEILKNASISNDITWASIVGGVSLVFAATGVFTEIQDSINTIWRLKAKPKKGQGLLKFVLNRLLSFSMIIGLGFVLLVSLLVNAIMDTLLTRLISRFPEAQVFLAYIINYAVTFFVISLLFAGIFKILPDARVKWKDVWKGAFATALLFMLGKFGISFYLGKSHVGTAYGAAGSLVIILLWVYYSSAILYFGAAYTRVHACFKGRQIYPNEYAVFLKQVEEETKAPITEVPAVVHKEVVSV</sequence>
<feature type="transmembrane region" description="Helical" evidence="6">
    <location>
        <begin position="90"/>
        <end position="110"/>
    </location>
</feature>
<evidence type="ECO:0000256" key="6">
    <source>
        <dbReference type="SAM" id="Phobius"/>
    </source>
</evidence>
<evidence type="ECO:0000256" key="4">
    <source>
        <dbReference type="ARBA" id="ARBA00022989"/>
    </source>
</evidence>
<dbReference type="PIRSF" id="PIRSF035875">
    <property type="entry name" value="RNase_BN"/>
    <property type="match status" value="1"/>
</dbReference>
<accession>A0A173MNN5</accession>
<dbReference type="PANTHER" id="PTHR30213:SF1">
    <property type="entry name" value="INNER MEMBRANE PROTEIN YHJD"/>
    <property type="match status" value="1"/>
</dbReference>
<keyword evidence="2" id="KW-1003">Cell membrane</keyword>
<keyword evidence="8" id="KW-1185">Reference proteome</keyword>
<evidence type="ECO:0000256" key="3">
    <source>
        <dbReference type="ARBA" id="ARBA00022692"/>
    </source>
</evidence>
<feature type="transmembrane region" description="Helical" evidence="6">
    <location>
        <begin position="249"/>
        <end position="272"/>
    </location>
</feature>
<dbReference type="Proteomes" id="UP000186917">
    <property type="component" value="Unassembled WGS sequence"/>
</dbReference>
<keyword evidence="4 6" id="KW-1133">Transmembrane helix</keyword>
<dbReference type="RefSeq" id="WP_076375342.1">
    <property type="nucleotide sequence ID" value="NZ_AP017422.1"/>
</dbReference>
<gene>
    <name evidence="7" type="ORF">SAMN05421788_101507</name>
</gene>
<reference evidence="8" key="1">
    <citation type="submission" date="2017-01" db="EMBL/GenBank/DDBJ databases">
        <authorList>
            <person name="Varghese N."/>
            <person name="Submissions S."/>
        </authorList>
    </citation>
    <scope>NUCLEOTIDE SEQUENCE [LARGE SCALE GENOMIC DNA]</scope>
    <source>
        <strain evidence="8">DSM 21054</strain>
    </source>
</reference>
<dbReference type="OrthoDB" id="9797028at2"/>
<feature type="transmembrane region" description="Helical" evidence="6">
    <location>
        <begin position="29"/>
        <end position="52"/>
    </location>
</feature>
<dbReference type="Pfam" id="PF03631">
    <property type="entry name" value="Virul_fac_BrkB"/>
    <property type="match status" value="1"/>
</dbReference>
<comment type="subcellular location">
    <subcellularLocation>
        <location evidence="1">Cell membrane</location>
        <topology evidence="1">Multi-pass membrane protein</topology>
    </subcellularLocation>
</comment>
<feature type="transmembrane region" description="Helical" evidence="6">
    <location>
        <begin position="214"/>
        <end position="237"/>
    </location>
</feature>
<dbReference type="STRING" id="477680.SAMN05421788_101507"/>
<feature type="transmembrane region" description="Helical" evidence="6">
    <location>
        <begin position="131"/>
        <end position="159"/>
    </location>
</feature>
<dbReference type="GO" id="GO:0005886">
    <property type="term" value="C:plasma membrane"/>
    <property type="evidence" value="ECO:0007669"/>
    <property type="project" value="UniProtKB-SubCell"/>
</dbReference>
<proteinExistence type="predicted"/>
<dbReference type="InterPro" id="IPR017039">
    <property type="entry name" value="Virul_fac_BrkB"/>
</dbReference>
<name>A0A173MNN5_9BACT</name>
<feature type="transmembrane region" description="Helical" evidence="6">
    <location>
        <begin position="179"/>
        <end position="202"/>
    </location>
</feature>
<keyword evidence="3 6" id="KW-0812">Transmembrane</keyword>
<dbReference type="KEGG" id="fln:FLA_5107"/>
<dbReference type="EMBL" id="FTOR01000001">
    <property type="protein sequence ID" value="SIS66641.1"/>
    <property type="molecule type" value="Genomic_DNA"/>
</dbReference>
<evidence type="ECO:0000256" key="1">
    <source>
        <dbReference type="ARBA" id="ARBA00004651"/>
    </source>
</evidence>